<gene>
    <name evidence="1" type="ORF">AsAng_0005710</name>
</gene>
<accession>A0A916DQW6</accession>
<dbReference type="EMBL" id="AP026867">
    <property type="protein sequence ID" value="BDS09866.1"/>
    <property type="molecule type" value="Genomic_DNA"/>
</dbReference>
<proteinExistence type="predicted"/>
<dbReference type="Pfam" id="PF09912">
    <property type="entry name" value="DUF2141"/>
    <property type="match status" value="1"/>
</dbReference>
<keyword evidence="2" id="KW-1185">Reference proteome</keyword>
<evidence type="ECO:0000313" key="1">
    <source>
        <dbReference type="EMBL" id="BDS09866.1"/>
    </source>
</evidence>
<organism evidence="1 2">
    <name type="scientific">Aureispira anguillae</name>
    <dbReference type="NCBI Taxonomy" id="2864201"/>
    <lineage>
        <taxon>Bacteria</taxon>
        <taxon>Pseudomonadati</taxon>
        <taxon>Bacteroidota</taxon>
        <taxon>Saprospiria</taxon>
        <taxon>Saprospirales</taxon>
        <taxon>Saprospiraceae</taxon>
        <taxon>Aureispira</taxon>
    </lineage>
</organism>
<evidence type="ECO:0000313" key="2">
    <source>
        <dbReference type="Proteomes" id="UP001060919"/>
    </source>
</evidence>
<dbReference type="AlphaFoldDB" id="A0A916DQW6"/>
<reference evidence="1" key="1">
    <citation type="submission" date="2022-09" db="EMBL/GenBank/DDBJ databases">
        <title>Aureispira anguillicida sp. nov., isolated from Leptocephalus of Japanese eel Anguilla japonica.</title>
        <authorList>
            <person name="Yuasa K."/>
            <person name="Mekata T."/>
            <person name="Ikunari K."/>
        </authorList>
    </citation>
    <scope>NUCLEOTIDE SEQUENCE</scope>
    <source>
        <strain evidence="1">EL160426</strain>
    </source>
</reference>
<dbReference type="Proteomes" id="UP001060919">
    <property type="component" value="Chromosome"/>
</dbReference>
<sequence length="143" mass="16024">MKKWTKRIGGIGLLLILKTTLVAQNVNFTIRVTGLQQPSGKLQIAVYNDKNGFLTPERVYKNIVLDVNKSILKHTIEIPKGNYAVALYHDNNSNGICDKNLFGIPVERYGFSNNIRPILSAPSFQSTVIEVKKDLEIEIALLK</sequence>
<protein>
    <submittedName>
        <fullName evidence="1">DUF2141 domain-containing protein</fullName>
    </submittedName>
</protein>
<dbReference type="RefSeq" id="WP_264791218.1">
    <property type="nucleotide sequence ID" value="NZ_AP026867.1"/>
</dbReference>
<name>A0A916DQW6_9BACT</name>
<dbReference type="KEGG" id="aup:AsAng_0005710"/>
<dbReference type="InterPro" id="IPR018673">
    <property type="entry name" value="DUF2141"/>
</dbReference>